<dbReference type="GO" id="GO:0000172">
    <property type="term" value="C:ribonuclease MRP complex"/>
    <property type="evidence" value="ECO:0007669"/>
    <property type="project" value="InterPro"/>
</dbReference>
<evidence type="ECO:0000256" key="3">
    <source>
        <dbReference type="ARBA" id="ARBA00023242"/>
    </source>
</evidence>
<dbReference type="AlphaFoldDB" id="A0AAV9NXC8"/>
<dbReference type="EMBL" id="JAVRRT010000020">
    <property type="protein sequence ID" value="KAK5164236.1"/>
    <property type="molecule type" value="Genomic_DNA"/>
</dbReference>
<protein>
    <submittedName>
        <fullName evidence="5">Uncharacterized protein</fullName>
    </submittedName>
</protein>
<dbReference type="PANTHER" id="PTHR28256">
    <property type="entry name" value="RIBONUCLEASES P/MRP PROTEIN SUBUNIT POP7"/>
    <property type="match status" value="1"/>
</dbReference>
<dbReference type="GO" id="GO:0001682">
    <property type="term" value="P:tRNA 5'-leader removal"/>
    <property type="evidence" value="ECO:0007669"/>
    <property type="project" value="InterPro"/>
</dbReference>
<keyword evidence="3" id="KW-0539">Nucleus</keyword>
<evidence type="ECO:0000313" key="5">
    <source>
        <dbReference type="EMBL" id="KAK5164236.1"/>
    </source>
</evidence>
<dbReference type="PANTHER" id="PTHR28256:SF1">
    <property type="entry name" value="RIBONUCLEASES P_MRP PROTEIN SUBUNIT POP7"/>
    <property type="match status" value="1"/>
</dbReference>
<feature type="region of interest" description="Disordered" evidence="4">
    <location>
        <begin position="187"/>
        <end position="263"/>
    </location>
</feature>
<dbReference type="GO" id="GO:0006364">
    <property type="term" value="P:rRNA processing"/>
    <property type="evidence" value="ECO:0007669"/>
    <property type="project" value="TreeGrafter"/>
</dbReference>
<reference evidence="5 6" key="1">
    <citation type="submission" date="2023-08" db="EMBL/GenBank/DDBJ databases">
        <title>Black Yeasts Isolated from many extreme environments.</title>
        <authorList>
            <person name="Coleine C."/>
            <person name="Stajich J.E."/>
            <person name="Selbmann L."/>
        </authorList>
    </citation>
    <scope>NUCLEOTIDE SEQUENCE [LARGE SCALE GENOMIC DNA]</scope>
    <source>
        <strain evidence="5 6">CCFEE 5935</strain>
    </source>
</reference>
<gene>
    <name evidence="5" type="ORF">LTR77_009930</name>
</gene>
<feature type="compositionally biased region" description="Basic and acidic residues" evidence="4">
    <location>
        <begin position="198"/>
        <end position="211"/>
    </location>
</feature>
<organism evidence="5 6">
    <name type="scientific">Saxophila tyrrhenica</name>
    <dbReference type="NCBI Taxonomy" id="1690608"/>
    <lineage>
        <taxon>Eukaryota</taxon>
        <taxon>Fungi</taxon>
        <taxon>Dikarya</taxon>
        <taxon>Ascomycota</taxon>
        <taxon>Pezizomycotina</taxon>
        <taxon>Dothideomycetes</taxon>
        <taxon>Dothideomycetidae</taxon>
        <taxon>Mycosphaerellales</taxon>
        <taxon>Extremaceae</taxon>
        <taxon>Saxophila</taxon>
    </lineage>
</organism>
<comment type="subcellular location">
    <subcellularLocation>
        <location evidence="1">Nucleus</location>
    </subcellularLocation>
</comment>
<comment type="caution">
    <text evidence="5">The sequence shown here is derived from an EMBL/GenBank/DDBJ whole genome shotgun (WGS) entry which is preliminary data.</text>
</comment>
<dbReference type="Gene3D" id="3.30.110.20">
    <property type="entry name" value="Alba-like domain"/>
    <property type="match status" value="1"/>
</dbReference>
<dbReference type="InterPro" id="IPR014612">
    <property type="entry name" value="Pop7/Rpp20"/>
</dbReference>
<dbReference type="Proteomes" id="UP001337655">
    <property type="component" value="Unassembled WGS sequence"/>
</dbReference>
<accession>A0AAV9NXC8</accession>
<evidence type="ECO:0000256" key="4">
    <source>
        <dbReference type="SAM" id="MobiDB-lite"/>
    </source>
</evidence>
<evidence type="ECO:0000256" key="1">
    <source>
        <dbReference type="ARBA" id="ARBA00004123"/>
    </source>
</evidence>
<evidence type="ECO:0000313" key="6">
    <source>
        <dbReference type="Proteomes" id="UP001337655"/>
    </source>
</evidence>
<dbReference type="GO" id="GO:0000294">
    <property type="term" value="P:nuclear-transcribed mRNA catabolic process, RNase MRP-dependent"/>
    <property type="evidence" value="ECO:0007669"/>
    <property type="project" value="TreeGrafter"/>
</dbReference>
<keyword evidence="6" id="KW-1185">Reference proteome</keyword>
<dbReference type="GO" id="GO:0003723">
    <property type="term" value="F:RNA binding"/>
    <property type="evidence" value="ECO:0007669"/>
    <property type="project" value="TreeGrafter"/>
</dbReference>
<dbReference type="GO" id="GO:0005655">
    <property type="term" value="C:nucleolar ribonuclease P complex"/>
    <property type="evidence" value="ECO:0007669"/>
    <property type="project" value="InterPro"/>
</dbReference>
<feature type="region of interest" description="Disordered" evidence="4">
    <location>
        <begin position="1"/>
        <end position="34"/>
    </location>
</feature>
<dbReference type="InterPro" id="IPR020241">
    <property type="entry name" value="RNase_P/MRP_Pop7_fungi"/>
</dbReference>
<dbReference type="GO" id="GO:0004526">
    <property type="term" value="F:ribonuclease P activity"/>
    <property type="evidence" value="ECO:0007669"/>
    <property type="project" value="TreeGrafter"/>
</dbReference>
<proteinExistence type="predicted"/>
<name>A0AAV9NXC8_9PEZI</name>
<evidence type="ECO:0000256" key="2">
    <source>
        <dbReference type="ARBA" id="ARBA00022694"/>
    </source>
</evidence>
<dbReference type="Pfam" id="PF12328">
    <property type="entry name" value="Rpp20"/>
    <property type="match status" value="1"/>
</dbReference>
<feature type="compositionally biased region" description="Basic residues" evidence="4">
    <location>
        <begin position="8"/>
        <end position="25"/>
    </location>
</feature>
<dbReference type="GeneID" id="89931260"/>
<dbReference type="GO" id="GO:0000171">
    <property type="term" value="F:ribonuclease MRP activity"/>
    <property type="evidence" value="ECO:0007669"/>
    <property type="project" value="TreeGrafter"/>
</dbReference>
<dbReference type="RefSeq" id="XP_064654529.1">
    <property type="nucleotide sequence ID" value="XM_064807156.1"/>
</dbReference>
<keyword evidence="2" id="KW-0819">tRNA processing</keyword>
<dbReference type="InterPro" id="IPR036882">
    <property type="entry name" value="Alba-like_dom_sf"/>
</dbReference>
<sequence>MAAPPPAKLHHPNRITKPQHHKKLPRLPQNAQITKRPLLHPAIPSPHAGANQPKVIYVSSRTKFIPVVKRVEKLLALAEKRAMQSATTLIKQRKGRGQRSFGGRGRGEDELLEIAQAVEAGRADQEKLRGGKAKGEAGGEEVVLKGTGKAVQKVLEFGLWFQQRGERFSVELRTGSVAAIDDVEVPEEVEDSADVADAMEKDEPLEVGEDRAMEDDGEEAGVSTGAMDVDDVPSKPASKKAPDRPAEDSGIAAKNEIEPIPETRVRYTSSLEVHIRRK</sequence>
<dbReference type="GO" id="GO:0034965">
    <property type="term" value="P:intronic box C/D snoRNA processing"/>
    <property type="evidence" value="ECO:0007669"/>
    <property type="project" value="TreeGrafter"/>
</dbReference>